<organism evidence="2 3">
    <name type="scientific">Paragonimus westermani</name>
    <dbReference type="NCBI Taxonomy" id="34504"/>
    <lineage>
        <taxon>Eukaryota</taxon>
        <taxon>Metazoa</taxon>
        <taxon>Spiralia</taxon>
        <taxon>Lophotrochozoa</taxon>
        <taxon>Platyhelminthes</taxon>
        <taxon>Trematoda</taxon>
        <taxon>Digenea</taxon>
        <taxon>Plagiorchiida</taxon>
        <taxon>Troglotremata</taxon>
        <taxon>Troglotrematidae</taxon>
        <taxon>Paragonimus</taxon>
    </lineage>
</organism>
<dbReference type="SUPFAM" id="SSF53474">
    <property type="entry name" value="alpha/beta-Hydrolases"/>
    <property type="match status" value="1"/>
</dbReference>
<dbReference type="GO" id="GO:0016787">
    <property type="term" value="F:hydrolase activity"/>
    <property type="evidence" value="ECO:0007669"/>
    <property type="project" value="InterPro"/>
</dbReference>
<name>A0A5J4NS28_9TREM</name>
<dbReference type="EMBL" id="QNGE01001154">
    <property type="protein sequence ID" value="KAA3678294.1"/>
    <property type="molecule type" value="Genomic_DNA"/>
</dbReference>
<protein>
    <recommendedName>
        <fullName evidence="1">Dienelactone hydrolase domain-containing protein</fullName>
    </recommendedName>
</protein>
<evidence type="ECO:0000259" key="1">
    <source>
        <dbReference type="Pfam" id="PF01738"/>
    </source>
</evidence>
<accession>A0A5J4NS28</accession>
<evidence type="ECO:0000313" key="3">
    <source>
        <dbReference type="Proteomes" id="UP000324629"/>
    </source>
</evidence>
<dbReference type="Pfam" id="PF01738">
    <property type="entry name" value="DLH"/>
    <property type="match status" value="1"/>
</dbReference>
<proteinExistence type="predicted"/>
<dbReference type="InterPro" id="IPR002925">
    <property type="entry name" value="Dienelactn_hydro"/>
</dbReference>
<comment type="caution">
    <text evidence="2">The sequence shown here is derived from an EMBL/GenBank/DDBJ whole genome shotgun (WGS) entry which is preliminary data.</text>
</comment>
<dbReference type="Gene3D" id="3.40.50.1820">
    <property type="entry name" value="alpha/beta hydrolase"/>
    <property type="match status" value="1"/>
</dbReference>
<reference evidence="2 3" key="1">
    <citation type="journal article" date="2019" name="Gigascience">
        <title>Whole-genome sequence of the oriental lung fluke Paragonimus westermani.</title>
        <authorList>
            <person name="Oey H."/>
            <person name="Zakrzewski M."/>
            <person name="Narain K."/>
            <person name="Devi K.R."/>
            <person name="Agatsuma T."/>
            <person name="Nawaratna S."/>
            <person name="Gobert G.N."/>
            <person name="Jones M.K."/>
            <person name="Ragan M.A."/>
            <person name="McManus D.P."/>
            <person name="Krause L."/>
        </authorList>
    </citation>
    <scope>NUCLEOTIDE SEQUENCE [LARGE SCALE GENOMIC DNA]</scope>
    <source>
        <strain evidence="2 3">IND2009</strain>
    </source>
</reference>
<dbReference type="PANTHER" id="PTHR47668">
    <property type="entry name" value="DIENELACTONE HYDROLASE FAMILY PROTEIN (AFU_ORTHOLOGUE AFUA_6G01940)"/>
    <property type="match status" value="1"/>
</dbReference>
<evidence type="ECO:0000313" key="2">
    <source>
        <dbReference type="EMBL" id="KAA3678294.1"/>
    </source>
</evidence>
<keyword evidence="3" id="KW-1185">Reference proteome</keyword>
<dbReference type="PANTHER" id="PTHR47668:SF1">
    <property type="entry name" value="DIENELACTONE HYDROLASE DOMAIN-CONTAINING PROTEIN-RELATED"/>
    <property type="match status" value="1"/>
</dbReference>
<dbReference type="AlphaFoldDB" id="A0A5J4NS28"/>
<dbReference type="Proteomes" id="UP000324629">
    <property type="component" value="Unassembled WGS sequence"/>
</dbReference>
<dbReference type="InterPro" id="IPR029058">
    <property type="entry name" value="AB_hydrolase_fold"/>
</dbReference>
<gene>
    <name evidence="2" type="ORF">DEA37_0015288</name>
</gene>
<sequence>MDDILEDKPKESSELGVEVYPGARLTDMEYADDIVLLSPFAGDVQTMFNKISSMEEQGIKVCCTSGTPTATGGCEKYTPLGTVACLSTSGPRGYLAMPSATQVTNKSAILLVYDIFGFDIVQTRRFADLLAEKTRMRVLMPDFFRGQPWLLQNFPPKDRSHFINWVEQAGRWDIISEDLKCAREYLLTNGLDATASFGIIGFCWGGKQAIRACSGQSHARHLGFSFTAGVSLHGAFFGPDDVEHATVPMLFMPAGDDPAIDPLKAVLDKKPFGHQCAYHRFDTETHGFAAARGDWNIPHTRQAIEKALTLTAEFFNKFLPL</sequence>
<feature type="domain" description="Dienelactone hydrolase" evidence="1">
    <location>
        <begin position="93"/>
        <end position="318"/>
    </location>
</feature>